<dbReference type="Proteomes" id="UP001497680">
    <property type="component" value="Unassembled WGS sequence"/>
</dbReference>
<sequence>MSVDQVRTEWALEFFRESLRTSRLPLIPGEVSAMFDDKPPVREIPTDPESLEYLRNLINYVLNGRTFIFTYNITLLIFLALFALFHLGEIVCERSKWRILEHDPAVASESCRKTANDSEAANEAASSSSSTLEGSLSSQIILKADTDVERLPLLGNRRHGKRTWGNRLTRNLASFLMYQPRPIPLINRTLPSNGTSLFISAFLGLNVFYHLYQLPFESRYFFAFADRAGVMFIVNLPLLYLLAAKNQPLKLLTGRSYEALNIYHRRVGELMCFEALVHLISMLWWRLVLSPDWLKGSNFYDYITHPLILLGLGAFASYELLYFTSLGSFRARWYELFLASHVVLQIAALVFLWLHFYTSKPFVLASLAIFFVDRLVWRLWMKSTNVTADLTVLEDGQTLLLSTDWDIPTTKGRRWLRPLRQSIRHGWHPADHVFISVPALGRSHLLQAHPFTIASAAPSVEPADSPTHAWLSLLIRVQSGFTSSLLDCARSNSRVAVRLDGPYGSRDPLNMLRSCDNAVLIAGGSGIAVVFPLAWDLVSNHCGKRKVHLLWVTHSRAQRSWIPEERIAELRKLGVRVTIPEPTIEAGRPDIHGYISDLAAAREGQVGFVVSGPDGLNRTARNACAEAVRSGANIQLRVEKFGW</sequence>
<proteinExistence type="predicted"/>
<evidence type="ECO:0000313" key="1">
    <source>
        <dbReference type="EMBL" id="KAI6087318.1"/>
    </source>
</evidence>
<dbReference type="EMBL" id="MU394308">
    <property type="protein sequence ID" value="KAI6087318.1"/>
    <property type="molecule type" value="Genomic_DNA"/>
</dbReference>
<comment type="caution">
    <text evidence="1">The sequence shown here is derived from an EMBL/GenBank/DDBJ whole genome shotgun (WGS) entry which is preliminary data.</text>
</comment>
<gene>
    <name evidence="1" type="ORF">F4821DRAFT_106119</name>
</gene>
<keyword evidence="2" id="KW-1185">Reference proteome</keyword>
<organism evidence="1 2">
    <name type="scientific">Hypoxylon rubiginosum</name>
    <dbReference type="NCBI Taxonomy" id="110542"/>
    <lineage>
        <taxon>Eukaryota</taxon>
        <taxon>Fungi</taxon>
        <taxon>Dikarya</taxon>
        <taxon>Ascomycota</taxon>
        <taxon>Pezizomycotina</taxon>
        <taxon>Sordariomycetes</taxon>
        <taxon>Xylariomycetidae</taxon>
        <taxon>Xylariales</taxon>
        <taxon>Hypoxylaceae</taxon>
        <taxon>Hypoxylon</taxon>
    </lineage>
</organism>
<evidence type="ECO:0000313" key="2">
    <source>
        <dbReference type="Proteomes" id="UP001497680"/>
    </source>
</evidence>
<reference evidence="1 2" key="1">
    <citation type="journal article" date="2022" name="New Phytol.">
        <title>Ecological generalism drives hyperdiversity of secondary metabolite gene clusters in xylarialean endophytes.</title>
        <authorList>
            <person name="Franco M.E.E."/>
            <person name="Wisecaver J.H."/>
            <person name="Arnold A.E."/>
            <person name="Ju Y.M."/>
            <person name="Slot J.C."/>
            <person name="Ahrendt S."/>
            <person name="Moore L.P."/>
            <person name="Eastman K.E."/>
            <person name="Scott K."/>
            <person name="Konkel Z."/>
            <person name="Mondo S.J."/>
            <person name="Kuo A."/>
            <person name="Hayes R.D."/>
            <person name="Haridas S."/>
            <person name="Andreopoulos B."/>
            <person name="Riley R."/>
            <person name="LaButti K."/>
            <person name="Pangilinan J."/>
            <person name="Lipzen A."/>
            <person name="Amirebrahimi M."/>
            <person name="Yan J."/>
            <person name="Adam C."/>
            <person name="Keymanesh K."/>
            <person name="Ng V."/>
            <person name="Louie K."/>
            <person name="Northen T."/>
            <person name="Drula E."/>
            <person name="Henrissat B."/>
            <person name="Hsieh H.M."/>
            <person name="Youens-Clark K."/>
            <person name="Lutzoni F."/>
            <person name="Miadlikowska J."/>
            <person name="Eastwood D.C."/>
            <person name="Hamelin R.C."/>
            <person name="Grigoriev I.V."/>
            <person name="U'Ren J.M."/>
        </authorList>
    </citation>
    <scope>NUCLEOTIDE SEQUENCE [LARGE SCALE GENOMIC DNA]</scope>
    <source>
        <strain evidence="1 2">ER1909</strain>
    </source>
</reference>
<protein>
    <submittedName>
        <fullName evidence="1">Uncharacterized protein</fullName>
    </submittedName>
</protein>
<accession>A0ACC0D3V1</accession>
<name>A0ACC0D3V1_9PEZI</name>